<dbReference type="STRING" id="114686.BM536_000850"/>
<evidence type="ECO:0000313" key="1">
    <source>
        <dbReference type="EMBL" id="OQD57681.1"/>
    </source>
</evidence>
<sequence length="60" mass="6415">MFTGLGGAQIHGRVMFTTGDGDDAGLAFACGFLPLPLQQPLADDQDSWLGRIDPCYQNSQ</sequence>
<accession>A0A1V6MZ35</accession>
<name>A0A1V6MZ35_9ACTN</name>
<gene>
    <name evidence="1" type="ORF">BM536_000850</name>
</gene>
<dbReference type="Proteomes" id="UP000184286">
    <property type="component" value="Unassembled WGS sequence"/>
</dbReference>
<protein>
    <submittedName>
        <fullName evidence="1">Uncharacterized protein</fullName>
    </submittedName>
</protein>
<reference evidence="2" key="1">
    <citation type="submission" date="2016-11" db="EMBL/GenBank/DDBJ databases">
        <authorList>
            <person name="Schniete J.K."/>
            <person name="Salih T."/>
            <person name="Algora Gallardo L."/>
            <person name="Martinez Fernandez S."/>
            <person name="Herron P.R."/>
        </authorList>
    </citation>
    <scope>NUCLEOTIDE SEQUENCE [LARGE SCALE GENOMIC DNA]</scope>
    <source>
        <strain evidence="2">DSM 41896</strain>
    </source>
</reference>
<evidence type="ECO:0000313" key="2">
    <source>
        <dbReference type="Proteomes" id="UP000184286"/>
    </source>
</evidence>
<proteinExistence type="predicted"/>
<comment type="caution">
    <text evidence="1">The sequence shown here is derived from an EMBL/GenBank/DDBJ whole genome shotgun (WGS) entry which is preliminary data.</text>
</comment>
<organism evidence="1 2">
    <name type="scientific">Streptomyces phaeoluteigriseus</name>
    <dbReference type="NCBI Taxonomy" id="114686"/>
    <lineage>
        <taxon>Bacteria</taxon>
        <taxon>Bacillati</taxon>
        <taxon>Actinomycetota</taxon>
        <taxon>Actinomycetes</taxon>
        <taxon>Kitasatosporales</taxon>
        <taxon>Streptomycetaceae</taxon>
        <taxon>Streptomyces</taxon>
        <taxon>Streptomyces aurantiacus group</taxon>
    </lineage>
</organism>
<dbReference type="AlphaFoldDB" id="A0A1V6MZ35"/>
<dbReference type="EMBL" id="MPOH02000002">
    <property type="protein sequence ID" value="OQD57681.1"/>
    <property type="molecule type" value="Genomic_DNA"/>
</dbReference>
<reference evidence="1 2" key="2">
    <citation type="submission" date="2017-02" db="EMBL/GenBank/DDBJ databases">
        <title>Draft genome sequence of Streptomyces phaeoluteigriseus type strain DSM41896.</title>
        <authorList>
            <person name="Salih T.S."/>
            <person name="Algora Gallardo L."/>
            <person name="Melo Santos T."/>
            <person name="Filgueira Martinez S."/>
            <person name="Herron P.R."/>
        </authorList>
    </citation>
    <scope>NUCLEOTIDE SEQUENCE [LARGE SCALE GENOMIC DNA]</scope>
    <source>
        <strain evidence="1 2">DSM 41896</strain>
    </source>
</reference>